<dbReference type="HAMAP" id="MF_02040">
    <property type="entry name" value="Mrp_NBP35"/>
    <property type="match status" value="1"/>
</dbReference>
<evidence type="ECO:0000259" key="6">
    <source>
        <dbReference type="Pfam" id="PF01883"/>
    </source>
</evidence>
<gene>
    <name evidence="7" type="ORF">UFOPK1410_00106</name>
</gene>
<keyword evidence="3" id="KW-0067">ATP-binding</keyword>
<feature type="domain" description="MIP18 family-like" evidence="6">
    <location>
        <begin position="5"/>
        <end position="83"/>
    </location>
</feature>
<organism evidence="7">
    <name type="scientific">freshwater metagenome</name>
    <dbReference type="NCBI Taxonomy" id="449393"/>
    <lineage>
        <taxon>unclassified sequences</taxon>
        <taxon>metagenomes</taxon>
        <taxon>ecological metagenomes</taxon>
    </lineage>
</organism>
<dbReference type="Gene3D" id="3.40.50.300">
    <property type="entry name" value="P-loop containing nucleotide triphosphate hydrolases"/>
    <property type="match status" value="1"/>
</dbReference>
<dbReference type="GO" id="GO:0046872">
    <property type="term" value="F:metal ion binding"/>
    <property type="evidence" value="ECO:0007669"/>
    <property type="project" value="UniProtKB-KW"/>
</dbReference>
<dbReference type="Gene3D" id="3.30.300.130">
    <property type="entry name" value="Fe-S cluster assembly (FSCA)"/>
    <property type="match status" value="1"/>
</dbReference>
<keyword evidence="1" id="KW-0479">Metal-binding</keyword>
<dbReference type="InterPro" id="IPR027417">
    <property type="entry name" value="P-loop_NTPase"/>
</dbReference>
<evidence type="ECO:0000256" key="2">
    <source>
        <dbReference type="ARBA" id="ARBA00022741"/>
    </source>
</evidence>
<accession>A0A6J6AZA2</accession>
<sequence>MTSRESVFAALAKVIDPELRRPITKLGMVGKITPFDDEVSNSDAGAALGVEIKLTVVGCPAAERIRTDVEQALATVSANFEVNMTVMTADERAELKAKLLGGRALRTNPFGADTLTRVFLIGSGKGGVGKSSLTANLAVALAAKGLRVGLVDADIFGFSIPAQLGLAGKPTRLDEMILPPVAFGVKVISIGMFIDENKPVAWRGPMLHRAVEQFLVDVYWGDLDFLLVDLPPGTGDIAISLGQLLPTAKTVVVTTPQVAAADVAERSGAVGLQTGQSVFGVIENMAWLEQSDGTRLDLFGAGGGELVASRLAKLSGAEVPVLGQVPISMALREGSDAGSPVVLEHPQDLAAEAILSIAEKIAADQLGLSGRRLKLSL</sequence>
<evidence type="ECO:0000313" key="7">
    <source>
        <dbReference type="EMBL" id="CAB4531638.1"/>
    </source>
</evidence>
<dbReference type="PANTHER" id="PTHR42961">
    <property type="entry name" value="IRON-SULFUR PROTEIN NUBPL"/>
    <property type="match status" value="1"/>
</dbReference>
<dbReference type="SUPFAM" id="SSF117916">
    <property type="entry name" value="Fe-S cluster assembly (FSCA) domain-like"/>
    <property type="match status" value="1"/>
</dbReference>
<evidence type="ECO:0000256" key="3">
    <source>
        <dbReference type="ARBA" id="ARBA00022840"/>
    </source>
</evidence>
<evidence type="ECO:0000256" key="4">
    <source>
        <dbReference type="ARBA" id="ARBA00023004"/>
    </source>
</evidence>
<dbReference type="InterPro" id="IPR034904">
    <property type="entry name" value="FSCA_dom_sf"/>
</dbReference>
<dbReference type="Pfam" id="PF10609">
    <property type="entry name" value="ParA"/>
    <property type="match status" value="1"/>
</dbReference>
<dbReference type="InterPro" id="IPR000808">
    <property type="entry name" value="Mrp-like_CS"/>
</dbReference>
<dbReference type="CDD" id="cd02037">
    <property type="entry name" value="Mrp_NBP35"/>
    <property type="match status" value="1"/>
</dbReference>
<dbReference type="GO" id="GO:0016226">
    <property type="term" value="P:iron-sulfur cluster assembly"/>
    <property type="evidence" value="ECO:0007669"/>
    <property type="project" value="InterPro"/>
</dbReference>
<dbReference type="InterPro" id="IPR033756">
    <property type="entry name" value="YlxH/NBP35"/>
</dbReference>
<dbReference type="PANTHER" id="PTHR42961:SF2">
    <property type="entry name" value="IRON-SULFUR PROTEIN NUBPL"/>
    <property type="match status" value="1"/>
</dbReference>
<evidence type="ECO:0000256" key="5">
    <source>
        <dbReference type="ARBA" id="ARBA00023014"/>
    </source>
</evidence>
<dbReference type="InterPro" id="IPR019591">
    <property type="entry name" value="Mrp/NBP35_ATP-bd"/>
</dbReference>
<dbReference type="InterPro" id="IPR002744">
    <property type="entry name" value="MIP18-like"/>
</dbReference>
<reference evidence="7" key="1">
    <citation type="submission" date="2020-05" db="EMBL/GenBank/DDBJ databases">
        <authorList>
            <person name="Chiriac C."/>
            <person name="Salcher M."/>
            <person name="Ghai R."/>
            <person name="Kavagutti S V."/>
        </authorList>
    </citation>
    <scope>NUCLEOTIDE SEQUENCE</scope>
</reference>
<evidence type="ECO:0000256" key="1">
    <source>
        <dbReference type="ARBA" id="ARBA00022723"/>
    </source>
</evidence>
<dbReference type="AlphaFoldDB" id="A0A6J6AZA2"/>
<dbReference type="EMBL" id="CAEZSH010000006">
    <property type="protein sequence ID" value="CAB4531638.1"/>
    <property type="molecule type" value="Genomic_DNA"/>
</dbReference>
<dbReference type="GO" id="GO:0005524">
    <property type="term" value="F:ATP binding"/>
    <property type="evidence" value="ECO:0007669"/>
    <property type="project" value="UniProtKB-KW"/>
</dbReference>
<keyword evidence="2" id="KW-0547">Nucleotide-binding</keyword>
<keyword evidence="4" id="KW-0408">Iron</keyword>
<dbReference type="Pfam" id="PF01883">
    <property type="entry name" value="FeS_assembly_P"/>
    <property type="match status" value="1"/>
</dbReference>
<protein>
    <submittedName>
        <fullName evidence="7">Unannotated protein</fullName>
    </submittedName>
</protein>
<dbReference type="SUPFAM" id="SSF52540">
    <property type="entry name" value="P-loop containing nucleoside triphosphate hydrolases"/>
    <property type="match status" value="1"/>
</dbReference>
<dbReference type="PROSITE" id="PS01215">
    <property type="entry name" value="MRP"/>
    <property type="match status" value="1"/>
</dbReference>
<dbReference type="GO" id="GO:0140663">
    <property type="term" value="F:ATP-dependent FeS chaperone activity"/>
    <property type="evidence" value="ECO:0007669"/>
    <property type="project" value="InterPro"/>
</dbReference>
<dbReference type="GO" id="GO:0051539">
    <property type="term" value="F:4 iron, 4 sulfur cluster binding"/>
    <property type="evidence" value="ECO:0007669"/>
    <property type="project" value="TreeGrafter"/>
</dbReference>
<dbReference type="InterPro" id="IPR044304">
    <property type="entry name" value="NUBPL-like"/>
</dbReference>
<keyword evidence="5" id="KW-0411">Iron-sulfur</keyword>
<proteinExistence type="inferred from homology"/>
<name>A0A6J6AZA2_9ZZZZ</name>